<keyword evidence="1" id="KW-0472">Membrane</keyword>
<feature type="transmembrane region" description="Helical" evidence="1">
    <location>
        <begin position="222"/>
        <end position="246"/>
    </location>
</feature>
<sequence length="313" mass="33924">MPTFLEKTFSPRFFLVDLAPTAAAALFLTVLVWAGAPGPDLSLTRAARTAESLGVSGWAFLAVAVAVVAVLSHPLQLPLLRLLEGYWPRWLGWPAAAGRWRQDRVRRRLARAAEIREPSSPADVVRAGQAGGRLLRRFPPADQLRPTGFGNALAAMEDRAGRRYGWDAVVAWPRLYPVLTDRTRAIVDERRDALDTAARFTVTGALTAVVSVVLLARSGWWLTLALVPLAVAVLAYGAAVSAAVAYGEAVDAAFDLCRFDLLKALHLPLPATMEEERKVAAALCDLWRQGIDPLLRYEHEQPAAASPENPPGG</sequence>
<feature type="transmembrane region" description="Helical" evidence="1">
    <location>
        <begin position="12"/>
        <end position="35"/>
    </location>
</feature>
<keyword evidence="1" id="KW-1133">Transmembrane helix</keyword>
<dbReference type="Proteomes" id="UP000217103">
    <property type="component" value="Unassembled WGS sequence"/>
</dbReference>
<accession>A0A1H1HCP9</accession>
<protein>
    <submittedName>
        <fullName evidence="2">Uncharacterized protein</fullName>
    </submittedName>
</protein>
<dbReference type="EMBL" id="FNKK01000002">
    <property type="protein sequence ID" value="SDR23244.1"/>
    <property type="molecule type" value="Genomic_DNA"/>
</dbReference>
<dbReference type="AlphaFoldDB" id="A0A1H1HCP9"/>
<organism evidence="2 3">
    <name type="scientific">Thermostaphylospora chromogena</name>
    <dbReference type="NCBI Taxonomy" id="35622"/>
    <lineage>
        <taxon>Bacteria</taxon>
        <taxon>Bacillati</taxon>
        <taxon>Actinomycetota</taxon>
        <taxon>Actinomycetes</taxon>
        <taxon>Streptosporangiales</taxon>
        <taxon>Thermomonosporaceae</taxon>
        <taxon>Thermostaphylospora</taxon>
    </lineage>
</organism>
<reference evidence="2 3" key="1">
    <citation type="submission" date="2016-10" db="EMBL/GenBank/DDBJ databases">
        <authorList>
            <person name="de Groot N.N."/>
        </authorList>
    </citation>
    <scope>NUCLEOTIDE SEQUENCE [LARGE SCALE GENOMIC DNA]</scope>
    <source>
        <strain evidence="2 3">DSM 43794</strain>
    </source>
</reference>
<evidence type="ECO:0000313" key="3">
    <source>
        <dbReference type="Proteomes" id="UP000217103"/>
    </source>
</evidence>
<evidence type="ECO:0000256" key="1">
    <source>
        <dbReference type="SAM" id="Phobius"/>
    </source>
</evidence>
<feature type="transmembrane region" description="Helical" evidence="1">
    <location>
        <begin position="55"/>
        <end position="72"/>
    </location>
</feature>
<keyword evidence="3" id="KW-1185">Reference proteome</keyword>
<dbReference type="RefSeq" id="WP_093261376.1">
    <property type="nucleotide sequence ID" value="NZ_FNKK01000002.1"/>
</dbReference>
<feature type="transmembrane region" description="Helical" evidence="1">
    <location>
        <begin position="197"/>
        <end position="216"/>
    </location>
</feature>
<proteinExistence type="predicted"/>
<evidence type="ECO:0000313" key="2">
    <source>
        <dbReference type="EMBL" id="SDR23244.1"/>
    </source>
</evidence>
<dbReference type="STRING" id="35622.SAMN04489764_4293"/>
<gene>
    <name evidence="2" type="ORF">SAMN04489764_4293</name>
</gene>
<keyword evidence="1" id="KW-0812">Transmembrane</keyword>
<name>A0A1H1HCP9_9ACTN</name>